<evidence type="ECO:0000313" key="4">
    <source>
        <dbReference type="Proteomes" id="UP000269265"/>
    </source>
</evidence>
<feature type="domain" description="Transposase IS200-like" evidence="2">
    <location>
        <begin position="9"/>
        <end position="124"/>
    </location>
</feature>
<accession>A0A426V7U9</accession>
<dbReference type="RefSeq" id="WP_125244677.1">
    <property type="nucleotide sequence ID" value="NZ_RSED01000017.1"/>
</dbReference>
<dbReference type="PANTHER" id="PTHR34322">
    <property type="entry name" value="TRANSPOSASE, Y1_TNP DOMAIN-CONTAINING"/>
    <property type="match status" value="1"/>
</dbReference>
<dbReference type="GO" id="GO:0004803">
    <property type="term" value="F:transposase activity"/>
    <property type="evidence" value="ECO:0007669"/>
    <property type="project" value="InterPro"/>
</dbReference>
<proteinExistence type="predicted"/>
<name>A0A426V7U9_9BURK</name>
<evidence type="ECO:0000256" key="1">
    <source>
        <dbReference type="SAM" id="MobiDB-lite"/>
    </source>
</evidence>
<feature type="region of interest" description="Disordered" evidence="1">
    <location>
        <begin position="215"/>
        <end position="247"/>
    </location>
</feature>
<sequence>MARLPRLEFPSLPHLVVQAVLPGQVLAPGAQDQQALHAALLEAARPHGVTVHAYAVLPDRFLLLATPARAGGLSLFMQAVGRRYVAGFNRRHGRQGGLWAGRYRATVIEPARYLLDAMVFIELASWRMGLVESPVAAGPVMSSSLAHHLGQRTDPLVLDHAVFWTLGNTPFEREAAWKRRLEEGQGAPLVSRLAEAAHSGWALGEASFLASLQAQSDRRVAPKPRGRPRKPVADGDSKVVGVESPDF</sequence>
<evidence type="ECO:0000259" key="2">
    <source>
        <dbReference type="SMART" id="SM01321"/>
    </source>
</evidence>
<gene>
    <name evidence="3" type="ORF">EIP75_18005</name>
</gene>
<dbReference type="InterPro" id="IPR036515">
    <property type="entry name" value="Transposase_17_sf"/>
</dbReference>
<comment type="caution">
    <text evidence="3">The sequence shown here is derived from an EMBL/GenBank/DDBJ whole genome shotgun (WGS) entry which is preliminary data.</text>
</comment>
<protein>
    <submittedName>
        <fullName evidence="3">Transposase</fullName>
    </submittedName>
</protein>
<feature type="compositionally biased region" description="Basic residues" evidence="1">
    <location>
        <begin position="221"/>
        <end position="230"/>
    </location>
</feature>
<dbReference type="EMBL" id="RSED01000017">
    <property type="protein sequence ID" value="RRS02860.1"/>
    <property type="molecule type" value="Genomic_DNA"/>
</dbReference>
<organism evidence="3 4">
    <name type="scientific">Aquabacterium soli</name>
    <dbReference type="NCBI Taxonomy" id="2493092"/>
    <lineage>
        <taxon>Bacteria</taxon>
        <taxon>Pseudomonadati</taxon>
        <taxon>Pseudomonadota</taxon>
        <taxon>Betaproteobacteria</taxon>
        <taxon>Burkholderiales</taxon>
        <taxon>Aquabacterium</taxon>
    </lineage>
</organism>
<dbReference type="InterPro" id="IPR002686">
    <property type="entry name" value="Transposase_17"/>
</dbReference>
<dbReference type="OrthoDB" id="9814067at2"/>
<dbReference type="SUPFAM" id="SSF143422">
    <property type="entry name" value="Transposase IS200-like"/>
    <property type="match status" value="1"/>
</dbReference>
<dbReference type="GO" id="GO:0003677">
    <property type="term" value="F:DNA binding"/>
    <property type="evidence" value="ECO:0007669"/>
    <property type="project" value="InterPro"/>
</dbReference>
<keyword evidence="4" id="KW-1185">Reference proteome</keyword>
<dbReference type="PANTHER" id="PTHR34322:SF2">
    <property type="entry name" value="TRANSPOSASE IS200-LIKE DOMAIN-CONTAINING PROTEIN"/>
    <property type="match status" value="1"/>
</dbReference>
<dbReference type="SMART" id="SM01321">
    <property type="entry name" value="Y1_Tnp"/>
    <property type="match status" value="1"/>
</dbReference>
<reference evidence="3 4" key="1">
    <citation type="submission" date="2018-12" db="EMBL/GenBank/DDBJ databases">
        <title>The whole draft genome of Aquabacterium sp. SJQ9.</title>
        <authorList>
            <person name="Sun L."/>
            <person name="Gao X."/>
            <person name="Chen W."/>
            <person name="Huang K."/>
        </authorList>
    </citation>
    <scope>NUCLEOTIDE SEQUENCE [LARGE SCALE GENOMIC DNA]</scope>
    <source>
        <strain evidence="3 4">SJQ9</strain>
    </source>
</reference>
<evidence type="ECO:0000313" key="3">
    <source>
        <dbReference type="EMBL" id="RRS02860.1"/>
    </source>
</evidence>
<dbReference type="Proteomes" id="UP000269265">
    <property type="component" value="Unassembled WGS sequence"/>
</dbReference>
<dbReference type="GO" id="GO:0006313">
    <property type="term" value="P:DNA transposition"/>
    <property type="evidence" value="ECO:0007669"/>
    <property type="project" value="InterPro"/>
</dbReference>
<dbReference type="Gene3D" id="3.30.70.1290">
    <property type="entry name" value="Transposase IS200-like"/>
    <property type="match status" value="1"/>
</dbReference>
<dbReference type="AlphaFoldDB" id="A0A426V7U9"/>